<protein>
    <submittedName>
        <fullName evidence="1">Uncharacterized protein</fullName>
    </submittedName>
</protein>
<sequence length="181" mass="21093">MTSRSRSSLISSAFKLLQQAQVFTKLDLWNAYHLVQIREGDEWKTGFNTPTSHYEYLVMPFGFINEVLHHYLNNFVFVYLDDILIFSPDPATHQHHIRQVLTCLLENQLYVKAEKCEFRASPVSFLGFIVSANQIKMDPEKLSFAEHNYDVGNQELLAIKVTLEEWHHWLEGATIHSVDRP</sequence>
<reference evidence="1" key="1">
    <citation type="submission" date="2022-04" db="EMBL/GenBank/DDBJ databases">
        <title>Jade perch genome.</title>
        <authorList>
            <person name="Chao B."/>
        </authorList>
    </citation>
    <scope>NUCLEOTIDE SEQUENCE</scope>
    <source>
        <strain evidence="1">CB-2022</strain>
    </source>
</reference>
<evidence type="ECO:0000313" key="1">
    <source>
        <dbReference type="EMBL" id="KAI3359334.1"/>
    </source>
</evidence>
<accession>A0ACB8VVB5</accession>
<dbReference type="EMBL" id="CM041547">
    <property type="protein sequence ID" value="KAI3359334.1"/>
    <property type="molecule type" value="Genomic_DNA"/>
</dbReference>
<keyword evidence="2" id="KW-1185">Reference proteome</keyword>
<proteinExistence type="predicted"/>
<evidence type="ECO:0000313" key="2">
    <source>
        <dbReference type="Proteomes" id="UP000831701"/>
    </source>
</evidence>
<gene>
    <name evidence="1" type="ORF">L3Q82_002837</name>
</gene>
<comment type="caution">
    <text evidence="1">The sequence shown here is derived from an EMBL/GenBank/DDBJ whole genome shotgun (WGS) entry which is preliminary data.</text>
</comment>
<dbReference type="Proteomes" id="UP000831701">
    <property type="component" value="Chromosome 17"/>
</dbReference>
<organism evidence="1 2">
    <name type="scientific">Scortum barcoo</name>
    <name type="common">barcoo grunter</name>
    <dbReference type="NCBI Taxonomy" id="214431"/>
    <lineage>
        <taxon>Eukaryota</taxon>
        <taxon>Metazoa</taxon>
        <taxon>Chordata</taxon>
        <taxon>Craniata</taxon>
        <taxon>Vertebrata</taxon>
        <taxon>Euteleostomi</taxon>
        <taxon>Actinopterygii</taxon>
        <taxon>Neopterygii</taxon>
        <taxon>Teleostei</taxon>
        <taxon>Neoteleostei</taxon>
        <taxon>Acanthomorphata</taxon>
        <taxon>Eupercaria</taxon>
        <taxon>Centrarchiformes</taxon>
        <taxon>Terapontoidei</taxon>
        <taxon>Terapontidae</taxon>
        <taxon>Scortum</taxon>
    </lineage>
</organism>
<name>A0ACB8VVB5_9TELE</name>